<gene>
    <name evidence="2" type="ORF">KK2020170_00490</name>
</gene>
<dbReference type="SUPFAM" id="SSF54106">
    <property type="entry name" value="LysM domain"/>
    <property type="match status" value="1"/>
</dbReference>
<keyword evidence="3" id="KW-1185">Reference proteome</keyword>
<dbReference type="InterPro" id="IPR051532">
    <property type="entry name" value="Ester_Hydrolysis_Enzymes"/>
</dbReference>
<dbReference type="PROSITE" id="PS51782">
    <property type="entry name" value="LYSM"/>
    <property type="match status" value="1"/>
</dbReference>
<sequence length="475" mass="53315">MQIKIGIIFAFLTFQLGFSQIDSLEVFQDEIVIDTIVSDSILEQGYKSEIINAKAISNFYAKLNQLEKEKNTKLRIVHIGDSHIQADLFSGKMRAMLQERFGNGGLGFTFPYNLAKTNGNYFIKYTASTTLECSRNVFADSTKPIGLSGISMETTAKDFAIELLVRDEQYTFNTIKVVSPQNQRLIDLATASNEIKIESATPKVIYHKIKSGEALSIIANKYKVSVSAIKKANGLYSNNIRAGKVLKIPTNETEPKIISRKEFIPLQLKENANSYSYYSSTELEKIYLIPTEDATAFSLNGIVLEKNAPGIVYSNIGVNGAKASDYLKFPLFFEQLKVLEADLVIISLGTNESFDKLETQTYFERLNQMISAIRAQNPTAEILVTTPPPSFWKRKYPNTLVEEYTQKIIETAAAENYAVWNLFEALGGLQSVNKNYTKGLMARDKVHYSKAGYELQGTLFFEALLNTYKQVNSDE</sequence>
<accession>A0ABN6HS47</accession>
<dbReference type="InterPro" id="IPR036514">
    <property type="entry name" value="SGNH_hydro_sf"/>
</dbReference>
<dbReference type="PANTHER" id="PTHR30383:SF29">
    <property type="entry name" value="SGNH HYDROLASE-TYPE ESTERASE DOMAIN-CONTAINING PROTEIN"/>
    <property type="match status" value="1"/>
</dbReference>
<dbReference type="Pfam" id="PF13472">
    <property type="entry name" value="Lipase_GDSL_2"/>
    <property type="match status" value="1"/>
</dbReference>
<dbReference type="EMBL" id="AP024749">
    <property type="protein sequence ID" value="BCY27181.1"/>
    <property type="molecule type" value="Genomic_DNA"/>
</dbReference>
<protein>
    <recommendedName>
        <fullName evidence="1">LysM domain-containing protein</fullName>
    </recommendedName>
</protein>
<dbReference type="Proteomes" id="UP000825258">
    <property type="component" value="Chromosome"/>
</dbReference>
<dbReference type="InterPro" id="IPR013830">
    <property type="entry name" value="SGNH_hydro"/>
</dbReference>
<evidence type="ECO:0000259" key="1">
    <source>
        <dbReference type="PROSITE" id="PS51782"/>
    </source>
</evidence>
<proteinExistence type="predicted"/>
<organism evidence="2 3">
    <name type="scientific">Flavobacterium okayamense</name>
    <dbReference type="NCBI Taxonomy" id="2830782"/>
    <lineage>
        <taxon>Bacteria</taxon>
        <taxon>Pseudomonadati</taxon>
        <taxon>Bacteroidota</taxon>
        <taxon>Flavobacteriia</taxon>
        <taxon>Flavobacteriales</taxon>
        <taxon>Flavobacteriaceae</taxon>
        <taxon>Flavobacterium</taxon>
    </lineage>
</organism>
<feature type="domain" description="LysM" evidence="1">
    <location>
        <begin position="205"/>
        <end position="248"/>
    </location>
</feature>
<evidence type="ECO:0000313" key="3">
    <source>
        <dbReference type="Proteomes" id="UP000825258"/>
    </source>
</evidence>
<dbReference type="Pfam" id="PF01476">
    <property type="entry name" value="LysM"/>
    <property type="match status" value="1"/>
</dbReference>
<dbReference type="RefSeq" id="WP_221258820.1">
    <property type="nucleotide sequence ID" value="NZ_AP024749.1"/>
</dbReference>
<dbReference type="InterPro" id="IPR036779">
    <property type="entry name" value="LysM_dom_sf"/>
</dbReference>
<reference evidence="2 3" key="1">
    <citation type="submission" date="2021-06" db="EMBL/GenBank/DDBJ databases">
        <title>Whole genome sequences of Flavobacterium sp. KK2020170 and assembly.</title>
        <authorList>
            <person name="Kitahara K."/>
            <person name="Miyoshi S."/>
            <person name="Uesaka K."/>
        </authorList>
    </citation>
    <scope>NUCLEOTIDE SEQUENCE [LARGE SCALE GENOMIC DNA]</scope>
    <source>
        <strain evidence="2 3">KK2020170</strain>
    </source>
</reference>
<dbReference type="Gene3D" id="3.40.50.1110">
    <property type="entry name" value="SGNH hydrolase"/>
    <property type="match status" value="2"/>
</dbReference>
<dbReference type="InterPro" id="IPR018392">
    <property type="entry name" value="LysM"/>
</dbReference>
<name>A0ABN6HS47_9FLAO</name>
<evidence type="ECO:0000313" key="2">
    <source>
        <dbReference type="EMBL" id="BCY27181.1"/>
    </source>
</evidence>
<dbReference type="Gene3D" id="3.10.350.10">
    <property type="entry name" value="LysM domain"/>
    <property type="match status" value="1"/>
</dbReference>
<dbReference type="SMART" id="SM00257">
    <property type="entry name" value="LysM"/>
    <property type="match status" value="1"/>
</dbReference>
<dbReference type="PANTHER" id="PTHR30383">
    <property type="entry name" value="THIOESTERASE 1/PROTEASE 1/LYSOPHOSPHOLIPASE L1"/>
    <property type="match status" value="1"/>
</dbReference>
<dbReference type="SUPFAM" id="SSF52266">
    <property type="entry name" value="SGNH hydrolase"/>
    <property type="match status" value="1"/>
</dbReference>
<dbReference type="CDD" id="cd00118">
    <property type="entry name" value="LysM"/>
    <property type="match status" value="1"/>
</dbReference>